<protein>
    <submittedName>
        <fullName evidence="1">Uncharacterized protein</fullName>
    </submittedName>
</protein>
<dbReference type="AlphaFoldDB" id="A0AAE4WVK9"/>
<comment type="caution">
    <text evidence="1">The sequence shown here is derived from an EMBL/GenBank/DDBJ whole genome shotgun (WGS) entry which is preliminary data.</text>
</comment>
<evidence type="ECO:0000313" key="1">
    <source>
        <dbReference type="EMBL" id="MUP03520.1"/>
    </source>
</evidence>
<reference evidence="1 2" key="1">
    <citation type="submission" date="2019-11" db="EMBL/GenBank/DDBJ databases">
        <title>Whole-genome sequencing of Allorhizobium vitis.</title>
        <authorList>
            <person name="Gan H.M."/>
            <person name="Savka M.A."/>
        </authorList>
    </citation>
    <scope>NUCLEOTIDE SEQUENCE [LARGE SCALE GENOMIC DNA]</scope>
    <source>
        <strain evidence="1 2">AB4</strain>
    </source>
</reference>
<evidence type="ECO:0000313" key="2">
    <source>
        <dbReference type="Proteomes" id="UP000175993"/>
    </source>
</evidence>
<name>A0AAE4WVK9_AGRVI</name>
<proteinExistence type="predicted"/>
<accession>A0AAE4WVK9</accession>
<dbReference type="EMBL" id="MBEV02000001">
    <property type="protein sequence ID" value="MUP03520.1"/>
    <property type="molecule type" value="Genomic_DNA"/>
</dbReference>
<dbReference type="Proteomes" id="UP000175993">
    <property type="component" value="Unassembled WGS sequence"/>
</dbReference>
<organism evidence="1 2">
    <name type="scientific">Agrobacterium vitis</name>
    <name type="common">Rhizobium vitis</name>
    <dbReference type="NCBI Taxonomy" id="373"/>
    <lineage>
        <taxon>Bacteria</taxon>
        <taxon>Pseudomonadati</taxon>
        <taxon>Pseudomonadota</taxon>
        <taxon>Alphaproteobacteria</taxon>
        <taxon>Hyphomicrobiales</taxon>
        <taxon>Rhizobiaceae</taxon>
        <taxon>Rhizobium/Agrobacterium group</taxon>
        <taxon>Agrobacterium</taxon>
    </lineage>
</organism>
<gene>
    <name evidence="1" type="ORF">BBI04_001595</name>
</gene>
<sequence length="74" mass="7914">MAKTPARQSYLYSGPVTPLDIEGESRMLFPGTSYRDLPEDHPIVTNLIERKLLVAETVKAEAAPAVADAGSEGA</sequence>
<dbReference type="RefSeq" id="WP_070166643.1">
    <property type="nucleotide sequence ID" value="NZ_AP023272.1"/>
</dbReference>